<evidence type="ECO:0000313" key="1">
    <source>
        <dbReference type="EMBL" id="EXZ72567.1"/>
    </source>
</evidence>
<dbReference type="Proteomes" id="UP000020938">
    <property type="component" value="Unassembled WGS sequence"/>
</dbReference>
<sequence>MKREKITISENGIITLPGNPVETVWMRDFEIAELFGIMLPTVKSSIRAILKSGVVKADLQHGGVVYGKHILPDYFGLDMITALAFRIHSRQASVFRKYILGKLYAVNTQSTPSVFIRIGHGGLIN</sequence>
<name>A0A016BUZ5_BACFG</name>
<dbReference type="RefSeq" id="WP_032598532.1">
    <property type="nucleotide sequence ID" value="NZ_JGDS01000058.1"/>
</dbReference>
<accession>A0A016BUZ5</accession>
<dbReference type="EMBL" id="JGDS01000058">
    <property type="protein sequence ID" value="EXZ72567.1"/>
    <property type="molecule type" value="Genomic_DNA"/>
</dbReference>
<dbReference type="PATRIC" id="fig|1339314.3.peg.3222"/>
<dbReference type="PANTHER" id="PTHR35810">
    <property type="entry name" value="CYTOPLASMIC PROTEIN-RELATED"/>
    <property type="match status" value="1"/>
</dbReference>
<dbReference type="PANTHER" id="PTHR35810:SF1">
    <property type="entry name" value="CYTOPLASMIC PROTEIN"/>
    <property type="match status" value="1"/>
</dbReference>
<gene>
    <name evidence="1" type="ORF">M123_3060</name>
</gene>
<organism evidence="1 2">
    <name type="scientific">Bacteroides fragilis str. 3976T8</name>
    <dbReference type="NCBI Taxonomy" id="1339314"/>
    <lineage>
        <taxon>Bacteria</taxon>
        <taxon>Pseudomonadati</taxon>
        <taxon>Bacteroidota</taxon>
        <taxon>Bacteroidia</taxon>
        <taxon>Bacteroidales</taxon>
        <taxon>Bacteroidaceae</taxon>
        <taxon>Bacteroides</taxon>
    </lineage>
</organism>
<proteinExistence type="predicted"/>
<dbReference type="AlphaFoldDB" id="A0A016BUZ5"/>
<evidence type="ECO:0000313" key="2">
    <source>
        <dbReference type="Proteomes" id="UP000020938"/>
    </source>
</evidence>
<comment type="caution">
    <text evidence="1">The sequence shown here is derived from an EMBL/GenBank/DDBJ whole genome shotgun (WGS) entry which is preliminary data.</text>
</comment>
<reference evidence="1 2" key="1">
    <citation type="submission" date="2014-02" db="EMBL/GenBank/DDBJ databases">
        <authorList>
            <person name="Sears C."/>
            <person name="Carroll K."/>
            <person name="Sack B.R."/>
            <person name="Qadri F."/>
            <person name="Myers L.L."/>
            <person name="Chung G.-T."/>
            <person name="Escheverria P."/>
            <person name="Fraser C.M."/>
            <person name="Sadzewicz L."/>
            <person name="Shefchek K.A."/>
            <person name="Tallon L."/>
            <person name="Das S.P."/>
            <person name="Daugherty S."/>
            <person name="Mongodin E.F."/>
        </authorList>
    </citation>
    <scope>NUCLEOTIDE SEQUENCE [LARGE SCALE GENOMIC DNA]</scope>
    <source>
        <strain evidence="1 2">3976T8</strain>
    </source>
</reference>
<protein>
    <submittedName>
        <fullName evidence="1">Uncharacterized protein</fullName>
    </submittedName>
</protein>